<dbReference type="EMBL" id="FORI01000004">
    <property type="protein sequence ID" value="SFI66485.1"/>
    <property type="molecule type" value="Genomic_DNA"/>
</dbReference>
<evidence type="ECO:0000256" key="1">
    <source>
        <dbReference type="ARBA" id="ARBA00022714"/>
    </source>
</evidence>
<name>A0A1I3K2Q7_9SPIR</name>
<dbReference type="PROSITE" id="PS51085">
    <property type="entry name" value="2FE2S_FER_2"/>
    <property type="match status" value="1"/>
</dbReference>
<dbReference type="InterPro" id="IPR001041">
    <property type="entry name" value="2Fe-2S_ferredoxin-type"/>
</dbReference>
<keyword evidence="5" id="KW-0411">Iron-sulfur</keyword>
<evidence type="ECO:0000256" key="5">
    <source>
        <dbReference type="ARBA" id="ARBA00023014"/>
    </source>
</evidence>
<evidence type="ECO:0000259" key="6">
    <source>
        <dbReference type="PROSITE" id="PS51085"/>
    </source>
</evidence>
<evidence type="ECO:0000256" key="2">
    <source>
        <dbReference type="ARBA" id="ARBA00022723"/>
    </source>
</evidence>
<dbReference type="InterPro" id="IPR002888">
    <property type="entry name" value="2Fe-2S-bd"/>
</dbReference>
<dbReference type="InterPro" id="IPR036884">
    <property type="entry name" value="2Fe-2S-bd_dom_sf"/>
</dbReference>
<proteinExistence type="predicted"/>
<dbReference type="GO" id="GO:0051537">
    <property type="term" value="F:2 iron, 2 sulfur cluster binding"/>
    <property type="evidence" value="ECO:0007669"/>
    <property type="project" value="UniProtKB-KW"/>
</dbReference>
<keyword evidence="3" id="KW-0560">Oxidoreductase</keyword>
<sequence length="158" mass="17165">MKIPVTLNGTKTILDAHADESLMKVLHKNGCPSVKSGCSGGFCGACTILLDDKPAASCKIPAGIVRNSDIVTLDYFVKTEEYNTIMGGFQKAGIKLCGYCTAGKVFSAYQILKMTKMPTRQEITDYVKALSPCCTDIETLVNGIIYAIQISNRRQKRS</sequence>
<dbReference type="OrthoDB" id="9796880at2"/>
<feature type="domain" description="2Fe-2S ferredoxin-type" evidence="6">
    <location>
        <begin position="1"/>
        <end position="76"/>
    </location>
</feature>
<keyword evidence="1" id="KW-0001">2Fe-2S</keyword>
<evidence type="ECO:0000256" key="4">
    <source>
        <dbReference type="ARBA" id="ARBA00023004"/>
    </source>
</evidence>
<dbReference type="PANTHER" id="PTHR44379">
    <property type="entry name" value="OXIDOREDUCTASE WITH IRON-SULFUR SUBUNIT"/>
    <property type="match status" value="1"/>
</dbReference>
<dbReference type="RefSeq" id="WP_074931142.1">
    <property type="nucleotide sequence ID" value="NZ_FORI01000004.1"/>
</dbReference>
<accession>A0A1I3K2Q7</accession>
<dbReference type="InterPro" id="IPR036010">
    <property type="entry name" value="2Fe-2S_ferredoxin-like_sf"/>
</dbReference>
<dbReference type="GO" id="GO:0016491">
    <property type="term" value="F:oxidoreductase activity"/>
    <property type="evidence" value="ECO:0007669"/>
    <property type="project" value="UniProtKB-KW"/>
</dbReference>
<keyword evidence="4" id="KW-0408">Iron</keyword>
<keyword evidence="8" id="KW-1185">Reference proteome</keyword>
<dbReference type="CDD" id="cd00207">
    <property type="entry name" value="fer2"/>
    <property type="match status" value="1"/>
</dbReference>
<dbReference type="Proteomes" id="UP000182737">
    <property type="component" value="Unassembled WGS sequence"/>
</dbReference>
<dbReference type="GO" id="GO:0046872">
    <property type="term" value="F:metal ion binding"/>
    <property type="evidence" value="ECO:0007669"/>
    <property type="project" value="UniProtKB-KW"/>
</dbReference>
<dbReference type="InterPro" id="IPR006058">
    <property type="entry name" value="2Fe2S_fd_BS"/>
</dbReference>
<keyword evidence="2" id="KW-0479">Metal-binding</keyword>
<reference evidence="8" key="1">
    <citation type="submission" date="2016-10" db="EMBL/GenBank/DDBJ databases">
        <authorList>
            <person name="Varghese N."/>
            <person name="Submissions S."/>
        </authorList>
    </citation>
    <scope>NUCLEOTIDE SEQUENCE [LARGE SCALE GENOMIC DNA]</scope>
    <source>
        <strain evidence="8">XBD1002</strain>
    </source>
</reference>
<dbReference type="InterPro" id="IPR051452">
    <property type="entry name" value="Diverse_Oxidoreductases"/>
</dbReference>
<dbReference type="SUPFAM" id="SSF54292">
    <property type="entry name" value="2Fe-2S ferredoxin-like"/>
    <property type="match status" value="1"/>
</dbReference>
<evidence type="ECO:0000256" key="3">
    <source>
        <dbReference type="ARBA" id="ARBA00023002"/>
    </source>
</evidence>
<dbReference type="Gene3D" id="1.10.150.120">
    <property type="entry name" value="[2Fe-2S]-binding domain"/>
    <property type="match status" value="1"/>
</dbReference>
<dbReference type="Gene3D" id="3.10.20.30">
    <property type="match status" value="1"/>
</dbReference>
<protein>
    <submittedName>
        <fullName evidence="7">Carbon-monoxide dehydrogenase small subunit</fullName>
    </submittedName>
</protein>
<dbReference type="InterPro" id="IPR012675">
    <property type="entry name" value="Beta-grasp_dom_sf"/>
</dbReference>
<gene>
    <name evidence="7" type="ORF">SAMN04487775_10423</name>
</gene>
<dbReference type="PANTHER" id="PTHR44379:SF5">
    <property type="entry name" value="OXIDOREDUCTASE WITH IRON-SULFUR SUBUNIT"/>
    <property type="match status" value="1"/>
</dbReference>
<dbReference type="SUPFAM" id="SSF47741">
    <property type="entry name" value="CO dehydrogenase ISP C-domain like"/>
    <property type="match status" value="1"/>
</dbReference>
<dbReference type="AlphaFoldDB" id="A0A1I3K2Q7"/>
<organism evidence="7 8">
    <name type="scientific">Treponema bryantii</name>
    <dbReference type="NCBI Taxonomy" id="163"/>
    <lineage>
        <taxon>Bacteria</taxon>
        <taxon>Pseudomonadati</taxon>
        <taxon>Spirochaetota</taxon>
        <taxon>Spirochaetia</taxon>
        <taxon>Spirochaetales</taxon>
        <taxon>Treponemataceae</taxon>
        <taxon>Treponema</taxon>
    </lineage>
</organism>
<dbReference type="PROSITE" id="PS00197">
    <property type="entry name" value="2FE2S_FER_1"/>
    <property type="match status" value="1"/>
</dbReference>
<dbReference type="Pfam" id="PF00111">
    <property type="entry name" value="Fer2"/>
    <property type="match status" value="1"/>
</dbReference>
<dbReference type="Pfam" id="PF01799">
    <property type="entry name" value="Fer2_2"/>
    <property type="match status" value="1"/>
</dbReference>
<evidence type="ECO:0000313" key="7">
    <source>
        <dbReference type="EMBL" id="SFI66485.1"/>
    </source>
</evidence>
<evidence type="ECO:0000313" key="8">
    <source>
        <dbReference type="Proteomes" id="UP000182737"/>
    </source>
</evidence>